<proteinExistence type="predicted"/>
<protein>
    <submittedName>
        <fullName evidence="1">Uncharacterized protein</fullName>
    </submittedName>
</protein>
<gene>
    <name evidence="1" type="ORF">SAMN02787144_102199</name>
</gene>
<evidence type="ECO:0000313" key="2">
    <source>
        <dbReference type="Proteomes" id="UP000181909"/>
    </source>
</evidence>
<accession>A0A1K2ERL9</accession>
<evidence type="ECO:0000313" key="1">
    <source>
        <dbReference type="EMBL" id="SFY37684.1"/>
    </source>
</evidence>
<organism evidence="1 2">
    <name type="scientific">Streptomyces atratus</name>
    <dbReference type="NCBI Taxonomy" id="1893"/>
    <lineage>
        <taxon>Bacteria</taxon>
        <taxon>Bacillati</taxon>
        <taxon>Actinomycetota</taxon>
        <taxon>Actinomycetes</taxon>
        <taxon>Kitasatosporales</taxon>
        <taxon>Streptomycetaceae</taxon>
        <taxon>Streptomyces</taxon>
    </lineage>
</organism>
<dbReference type="EMBL" id="FPJO01000021">
    <property type="protein sequence ID" value="SFY37684.1"/>
    <property type="molecule type" value="Genomic_DNA"/>
</dbReference>
<dbReference type="STRING" id="1893.SAMN02787144_102199"/>
<sequence length="93" mass="9803">MPMSRALLCVPAGTGVFSYAYETAISRTPHGTSTGRYTKSGDPAGRVPRTVLVRSVPSLPRFGAVASAKLTVPNVRAVAAVPTRRPRLAIGWP</sequence>
<dbReference type="Proteomes" id="UP000181909">
    <property type="component" value="Unassembled WGS sequence"/>
</dbReference>
<reference evidence="1 2" key="1">
    <citation type="submission" date="2016-11" db="EMBL/GenBank/DDBJ databases">
        <authorList>
            <person name="Jaros S."/>
            <person name="Januszkiewicz K."/>
            <person name="Wedrychowicz H."/>
        </authorList>
    </citation>
    <scope>NUCLEOTIDE SEQUENCE [LARGE SCALE GENOMIC DNA]</scope>
    <source>
        <strain evidence="1 2">OK807</strain>
    </source>
</reference>
<dbReference type="AlphaFoldDB" id="A0A1K2ERL9"/>
<name>A0A1K2ERL9_STRAR</name>